<sequence>MANIFPSEAAYRENHDLIRNYTNNSRLLFALQIKYQIEDIDSVAAECLTDGPDDRKCDMVYINIENKTAIIAQSYEGQNYGSHSAPGNKATDLNGAVSWILSSNEAELPERLIPATRSLKTAIINNHIKYFYIWYVHNCNESDQIKSELKNVERTAKSLLDQYFLENDVQVISLEIGINTLEEWYHALNTPILVNDNLLIDIKGGYEINTESWKSYITAIPAKILFELYQKHKTDLFSANIRDYLGSRNSDKNINSNIKFTAISDPENFFIYNNGITALVNNYTILSNHQMQISGVSILNGAQTSGSIGSLDTSPDANVLVPTRFVHCTNQDILMKIIEYNNTQNKIKPSDFRSHDRIQKRLRDEFKEIPNTEYNGGRRGSSQDIIRRPTNLMPSDAVAQSLASFHGNPTDAYNKKSALWEDDLKYNEIFNDSTSAKHIVFVYSLLRSIEKFKSLLKQNDQTIGLKEIEKEELKFLRERGSILLLLGAIASSIEVIVDRPVPNKFALSFSSGVSYIDGINYWMPIVEATIPYCDALKPAAISSIQNKDKVNDAMKLFSRHVASTKAQNQKIFSYFSTNIE</sequence>
<dbReference type="AlphaFoldDB" id="A0ABD4TKM3"/>
<dbReference type="Proteomes" id="UP001524383">
    <property type="component" value="Unassembled WGS sequence"/>
</dbReference>
<evidence type="ECO:0000313" key="2">
    <source>
        <dbReference type="EMBL" id="MCQ1537830.1"/>
    </source>
</evidence>
<feature type="domain" description="Abortive phage infection protein C-terminal" evidence="1">
    <location>
        <begin position="237"/>
        <end position="451"/>
    </location>
</feature>
<dbReference type="Pfam" id="PF10592">
    <property type="entry name" value="AIPR"/>
    <property type="match status" value="1"/>
</dbReference>
<proteinExistence type="predicted"/>
<reference evidence="2 3" key="1">
    <citation type="submission" date="2019-08" db="EMBL/GenBank/DDBJ databases">
        <authorList>
            <person name="Chen S.-C."/>
            <person name="Lai M.-C."/>
            <person name="You Y.-T."/>
        </authorList>
    </citation>
    <scope>NUCLEOTIDE SEQUENCE [LARGE SCALE GENOMIC DNA]</scope>
    <source>
        <strain evidence="2 3">P2F9704a</strain>
    </source>
</reference>
<keyword evidence="3" id="KW-1185">Reference proteome</keyword>
<dbReference type="EMBL" id="VOTZ01000003">
    <property type="protein sequence ID" value="MCQ1537830.1"/>
    <property type="molecule type" value="Genomic_DNA"/>
</dbReference>
<accession>A0ABD4TKM3</accession>
<gene>
    <name evidence="2" type="ORF">FTO68_02350</name>
</gene>
<dbReference type="InterPro" id="IPR018891">
    <property type="entry name" value="AIPR_C"/>
</dbReference>
<organism evidence="2 3">
    <name type="scientific">Methanocalculus taiwanensis</name>
    <dbReference type="NCBI Taxonomy" id="106207"/>
    <lineage>
        <taxon>Archaea</taxon>
        <taxon>Methanobacteriati</taxon>
        <taxon>Methanobacteriota</taxon>
        <taxon>Stenosarchaea group</taxon>
        <taxon>Methanomicrobia</taxon>
        <taxon>Methanomicrobiales</taxon>
        <taxon>Methanocalculaceae</taxon>
        <taxon>Methanocalculus</taxon>
    </lineage>
</organism>
<evidence type="ECO:0000259" key="1">
    <source>
        <dbReference type="Pfam" id="PF10592"/>
    </source>
</evidence>
<comment type="caution">
    <text evidence="2">The sequence shown here is derived from an EMBL/GenBank/DDBJ whole genome shotgun (WGS) entry which is preliminary data.</text>
</comment>
<evidence type="ECO:0000313" key="3">
    <source>
        <dbReference type="Proteomes" id="UP001524383"/>
    </source>
</evidence>
<protein>
    <recommendedName>
        <fullName evidence="1">Abortive phage infection protein C-terminal domain-containing protein</fullName>
    </recommendedName>
</protein>
<dbReference type="RefSeq" id="WP_255331753.1">
    <property type="nucleotide sequence ID" value="NZ_VOTZ01000003.1"/>
</dbReference>
<name>A0ABD4TKM3_9EURY</name>